<evidence type="ECO:0000256" key="1">
    <source>
        <dbReference type="SAM" id="MobiDB-lite"/>
    </source>
</evidence>
<keyword evidence="3" id="KW-1185">Reference proteome</keyword>
<gene>
    <name evidence="2" type="ORF">AMURIS_02865</name>
</gene>
<organism evidence="2 3">
    <name type="scientific">Acetatifactor muris</name>
    <dbReference type="NCBI Taxonomy" id="879566"/>
    <lineage>
        <taxon>Bacteria</taxon>
        <taxon>Bacillati</taxon>
        <taxon>Bacillota</taxon>
        <taxon>Clostridia</taxon>
        <taxon>Lachnospirales</taxon>
        <taxon>Lachnospiraceae</taxon>
        <taxon>Acetatifactor</taxon>
    </lineage>
</organism>
<feature type="compositionally biased region" description="Polar residues" evidence="1">
    <location>
        <begin position="1"/>
        <end position="19"/>
    </location>
</feature>
<name>A0A2K4ZIA8_9FIRM</name>
<feature type="region of interest" description="Disordered" evidence="1">
    <location>
        <begin position="1"/>
        <end position="34"/>
    </location>
</feature>
<dbReference type="Proteomes" id="UP000236311">
    <property type="component" value="Unassembled WGS sequence"/>
</dbReference>
<protein>
    <submittedName>
        <fullName evidence="2">Uncharacterized protein</fullName>
    </submittedName>
</protein>
<dbReference type="EMBL" id="OFSM01000014">
    <property type="protein sequence ID" value="SOY30142.1"/>
    <property type="molecule type" value="Genomic_DNA"/>
</dbReference>
<feature type="compositionally biased region" description="Low complexity" evidence="1">
    <location>
        <begin position="20"/>
        <end position="34"/>
    </location>
</feature>
<accession>A0A2K4ZIA8</accession>
<proteinExistence type="predicted"/>
<reference evidence="2 3" key="1">
    <citation type="submission" date="2018-01" db="EMBL/GenBank/DDBJ databases">
        <authorList>
            <person name="Gaut B.S."/>
            <person name="Morton B.R."/>
            <person name="Clegg M.T."/>
            <person name="Duvall M.R."/>
        </authorList>
    </citation>
    <scope>NUCLEOTIDE SEQUENCE [LARGE SCALE GENOMIC DNA]</scope>
    <source>
        <strain evidence="2">GP69</strain>
    </source>
</reference>
<dbReference type="AlphaFoldDB" id="A0A2K4ZIA8"/>
<evidence type="ECO:0000313" key="3">
    <source>
        <dbReference type="Proteomes" id="UP000236311"/>
    </source>
</evidence>
<evidence type="ECO:0000313" key="2">
    <source>
        <dbReference type="EMBL" id="SOY30142.1"/>
    </source>
</evidence>
<sequence>MRNSNNTKHGTNSGTHTDVNSNANNCSNNTSSISGDRLWNEILKAIVYTMP</sequence>